<protein>
    <recommendedName>
        <fullName evidence="1">Metallo-beta-lactamase domain-containing protein</fullName>
    </recommendedName>
</protein>
<feature type="domain" description="Metallo-beta-lactamase" evidence="1">
    <location>
        <begin position="24"/>
        <end position="168"/>
    </location>
</feature>
<dbReference type="OrthoDB" id="9802248at2"/>
<dbReference type="AlphaFoldDB" id="A0A0M0KDZ1"/>
<dbReference type="RefSeq" id="WP_053403846.1">
    <property type="nucleotide sequence ID" value="NZ_LILC01000042.1"/>
</dbReference>
<keyword evidence="3" id="KW-1185">Reference proteome</keyword>
<dbReference type="Gene3D" id="3.60.15.10">
    <property type="entry name" value="Ribonuclease Z/Hydroxyacylglutathione hydrolase-like"/>
    <property type="match status" value="1"/>
</dbReference>
<dbReference type="EMBL" id="LILC01000042">
    <property type="protein sequence ID" value="KOO37056.1"/>
    <property type="molecule type" value="Genomic_DNA"/>
</dbReference>
<evidence type="ECO:0000259" key="1">
    <source>
        <dbReference type="SMART" id="SM00849"/>
    </source>
</evidence>
<dbReference type="InterPro" id="IPR036866">
    <property type="entry name" value="RibonucZ/Hydroxyglut_hydro"/>
</dbReference>
<dbReference type="STRING" id="284581.AMD01_23280"/>
<dbReference type="SMART" id="SM00849">
    <property type="entry name" value="Lactamase_B"/>
    <property type="match status" value="1"/>
</dbReference>
<gene>
    <name evidence="2" type="ORF">AMD01_23280</name>
</gene>
<name>A0A0M0KDZ1_9BACI</name>
<dbReference type="Pfam" id="PF00753">
    <property type="entry name" value="Lactamase_B"/>
    <property type="match status" value="1"/>
</dbReference>
<reference evidence="3" key="1">
    <citation type="submission" date="2015-08" db="EMBL/GenBank/DDBJ databases">
        <title>Fjat-14210 dsm16467.</title>
        <authorList>
            <person name="Liu B."/>
            <person name="Wang J."/>
            <person name="Zhu Y."/>
            <person name="Liu G."/>
            <person name="Chen Q."/>
            <person name="Chen Z."/>
            <person name="Lan J."/>
            <person name="Che J."/>
            <person name="Ge C."/>
            <person name="Shi H."/>
            <person name="Pan Z."/>
            <person name="Liu X."/>
        </authorList>
    </citation>
    <scope>NUCLEOTIDE SEQUENCE [LARGE SCALE GENOMIC DNA]</scope>
    <source>
        <strain evidence="3">DSM 16467</strain>
    </source>
</reference>
<organism evidence="2 3">
    <name type="scientific">Priestia koreensis</name>
    <dbReference type="NCBI Taxonomy" id="284581"/>
    <lineage>
        <taxon>Bacteria</taxon>
        <taxon>Bacillati</taxon>
        <taxon>Bacillota</taxon>
        <taxon>Bacilli</taxon>
        <taxon>Bacillales</taxon>
        <taxon>Bacillaceae</taxon>
        <taxon>Priestia</taxon>
    </lineage>
</organism>
<dbReference type="PANTHER" id="PTHR42951:SF17">
    <property type="entry name" value="METALLO-BETA-LACTAMASE DOMAIN-CONTAINING PROTEIN"/>
    <property type="match status" value="1"/>
</dbReference>
<sequence length="170" mass="18962">MNIVQLSEHIFKCESEINISITIPVNTWLIKHNDDVYIIDTGTEALVADQIKAATSIGNPKAIFLTHGHSDHIQGAVKWIEQFDLPVYAHENELTYINGEVPYPNKNVLEQNGVKHKVQPLTEEILSGVPLHYHLTPGHCPGHVVYHHTEDNVLLTGDLFITGSSDLHPP</sequence>
<dbReference type="Proteomes" id="UP000037558">
    <property type="component" value="Unassembled WGS sequence"/>
</dbReference>
<evidence type="ECO:0000313" key="2">
    <source>
        <dbReference type="EMBL" id="KOO37056.1"/>
    </source>
</evidence>
<dbReference type="SUPFAM" id="SSF56281">
    <property type="entry name" value="Metallo-hydrolase/oxidoreductase"/>
    <property type="match status" value="1"/>
</dbReference>
<accession>A0A0M0KDZ1</accession>
<proteinExistence type="predicted"/>
<comment type="caution">
    <text evidence="2">The sequence shown here is derived from an EMBL/GenBank/DDBJ whole genome shotgun (WGS) entry which is preliminary data.</text>
</comment>
<dbReference type="InterPro" id="IPR001279">
    <property type="entry name" value="Metallo-B-lactamas"/>
</dbReference>
<dbReference type="PANTHER" id="PTHR42951">
    <property type="entry name" value="METALLO-BETA-LACTAMASE DOMAIN-CONTAINING"/>
    <property type="match status" value="1"/>
</dbReference>
<dbReference type="InterPro" id="IPR050855">
    <property type="entry name" value="NDM-1-like"/>
</dbReference>
<evidence type="ECO:0000313" key="3">
    <source>
        <dbReference type="Proteomes" id="UP000037558"/>
    </source>
</evidence>
<feature type="non-terminal residue" evidence="2">
    <location>
        <position position="170"/>
    </location>
</feature>